<dbReference type="Proteomes" id="UP000683360">
    <property type="component" value="Unassembled WGS sequence"/>
</dbReference>
<evidence type="ECO:0000256" key="2">
    <source>
        <dbReference type="ARBA" id="ARBA00022723"/>
    </source>
</evidence>
<evidence type="ECO:0000256" key="1">
    <source>
        <dbReference type="ARBA" id="ARBA00010105"/>
    </source>
</evidence>
<keyword evidence="4" id="KW-0862">Zinc</keyword>
<dbReference type="PANTHER" id="PTHR11215">
    <property type="entry name" value="METAL DEPENDENT HYDROLASE - RELATED"/>
    <property type="match status" value="1"/>
</dbReference>
<dbReference type="OrthoDB" id="10265310at2759"/>
<dbReference type="GO" id="GO:0005634">
    <property type="term" value="C:nucleus"/>
    <property type="evidence" value="ECO:0007669"/>
    <property type="project" value="TreeGrafter"/>
</dbReference>
<dbReference type="PANTHER" id="PTHR11215:SF1">
    <property type="entry name" value="MYG1 EXONUCLEASE"/>
    <property type="match status" value="1"/>
</dbReference>
<keyword evidence="6" id="KW-1185">Reference proteome</keyword>
<name>A0A8S3UAQ6_MYTED</name>
<evidence type="ECO:0000313" key="5">
    <source>
        <dbReference type="EMBL" id="CAG2242967.1"/>
    </source>
</evidence>
<sequence>MAHPCGNCSKNCTRMCVFCEKCETWFHQKCQKLTKDQFRILSQTKSCDFICTQCCHTKDHKFDYDLSISRLEAYASKKGPYLTQKVIPTIRDYVYNARKTESRIPLQWKNNNCESINHILKLNQDWKPEKLPELINKIHKEIKLQESLVNGALYGHGDFELSSSNGLIISWIRSIGNEVATLARIRLPLSRIFDKSGILASSNFSHNRIGNRDIQGDVTRLLPILQRILIFTNIWLPVSKHMTSSPPAKKACIEMKIGTHNGSFHCDEVLACFLLKQLPTYKDAEIIRTRDQKVLDTCDIVVDVGGIFDPSKNRYDHHQKTFTETMKSLLPTKKWTTKLSSAGLVYCHFGKDIVASILDKGLTDPITETIFDKVYEHFVEEIDAIDNGVNQFDGEPRYQITTTLSNRVRNCNPNWNEENADEMVCFLKAMRVVGDEFMDRVLYYKKAWLPARQLVVDAIEKRKETDPSGEIMVLSSGGCPWRDHLFDIEQEQDITPSIKYVIYSDNNGNWRVQCVPVRIGSFENRLSLLSEWQGVRDDALSKLSGIPGCIFVHASGFIGGNKTYEGAMEMARKTMKDRDSKAS</sequence>
<protein>
    <submittedName>
        <fullName evidence="5">UPF0160 protein YER156C,UPF0160 protein C27H6.8,UPF0160 protein,UPF0160 protein MYG1, mitochondrial,UPF0160 protein C694.04c</fullName>
    </submittedName>
</protein>
<dbReference type="AlphaFoldDB" id="A0A8S3UAQ6"/>
<dbReference type="GO" id="GO:0005737">
    <property type="term" value="C:cytoplasm"/>
    <property type="evidence" value="ECO:0007669"/>
    <property type="project" value="TreeGrafter"/>
</dbReference>
<dbReference type="Pfam" id="PF03690">
    <property type="entry name" value="MYG1_exonuc"/>
    <property type="match status" value="1"/>
</dbReference>
<dbReference type="PROSITE" id="PS01359">
    <property type="entry name" value="ZF_PHD_1"/>
    <property type="match status" value="1"/>
</dbReference>
<dbReference type="Gene3D" id="3.30.40.10">
    <property type="entry name" value="Zinc/RING finger domain, C3HC4 (zinc finger)"/>
    <property type="match status" value="1"/>
</dbReference>
<evidence type="ECO:0000256" key="3">
    <source>
        <dbReference type="ARBA" id="ARBA00022771"/>
    </source>
</evidence>
<dbReference type="InterPro" id="IPR019786">
    <property type="entry name" value="Zinc_finger_PHD-type_CS"/>
</dbReference>
<comment type="similarity">
    <text evidence="1">Belongs to the MYG1 family.</text>
</comment>
<dbReference type="EMBL" id="CAJPWZ010002689">
    <property type="protein sequence ID" value="CAG2242967.1"/>
    <property type="molecule type" value="Genomic_DNA"/>
</dbReference>
<reference evidence="5" key="1">
    <citation type="submission" date="2021-03" db="EMBL/GenBank/DDBJ databases">
        <authorList>
            <person name="Bekaert M."/>
        </authorList>
    </citation>
    <scope>NUCLEOTIDE SEQUENCE</scope>
</reference>
<evidence type="ECO:0000256" key="4">
    <source>
        <dbReference type="ARBA" id="ARBA00022833"/>
    </source>
</evidence>
<gene>
    <name evidence="5" type="ORF">MEDL_55158</name>
</gene>
<accession>A0A8S3UAQ6</accession>
<dbReference type="InterPro" id="IPR003226">
    <property type="entry name" value="MYG1_exonuclease"/>
</dbReference>
<proteinExistence type="inferred from homology"/>
<organism evidence="5 6">
    <name type="scientific">Mytilus edulis</name>
    <name type="common">Blue mussel</name>
    <dbReference type="NCBI Taxonomy" id="6550"/>
    <lineage>
        <taxon>Eukaryota</taxon>
        <taxon>Metazoa</taxon>
        <taxon>Spiralia</taxon>
        <taxon>Lophotrochozoa</taxon>
        <taxon>Mollusca</taxon>
        <taxon>Bivalvia</taxon>
        <taxon>Autobranchia</taxon>
        <taxon>Pteriomorphia</taxon>
        <taxon>Mytilida</taxon>
        <taxon>Mytiloidea</taxon>
        <taxon>Mytilidae</taxon>
        <taxon>Mytilinae</taxon>
        <taxon>Mytilus</taxon>
    </lineage>
</organism>
<comment type="caution">
    <text evidence="5">The sequence shown here is derived from an EMBL/GenBank/DDBJ whole genome shotgun (WGS) entry which is preliminary data.</text>
</comment>
<evidence type="ECO:0000313" key="6">
    <source>
        <dbReference type="Proteomes" id="UP000683360"/>
    </source>
</evidence>
<dbReference type="GO" id="GO:0008270">
    <property type="term" value="F:zinc ion binding"/>
    <property type="evidence" value="ECO:0007669"/>
    <property type="project" value="UniProtKB-KW"/>
</dbReference>
<dbReference type="InterPro" id="IPR013083">
    <property type="entry name" value="Znf_RING/FYVE/PHD"/>
</dbReference>
<keyword evidence="2" id="KW-0479">Metal-binding</keyword>
<keyword evidence="3" id="KW-0863">Zinc-finger</keyword>